<dbReference type="InterPro" id="IPR016047">
    <property type="entry name" value="M23ase_b-sheet_dom"/>
</dbReference>
<dbReference type="InterPro" id="IPR011055">
    <property type="entry name" value="Dup_hybrid_motif"/>
</dbReference>
<dbReference type="PANTHER" id="PTHR21666:SF270">
    <property type="entry name" value="MUREIN HYDROLASE ACTIVATOR ENVC"/>
    <property type="match status" value="1"/>
</dbReference>
<accession>A0A5B7WRE7</accession>
<evidence type="ECO:0000313" key="2">
    <source>
        <dbReference type="EMBL" id="QCY46517.1"/>
    </source>
</evidence>
<dbReference type="KEGG" id="gcr:GcLGCM259_0761"/>
<proteinExistence type="predicted"/>
<dbReference type="EMBL" id="CP034412">
    <property type="protein sequence ID" value="QCY46517.1"/>
    <property type="molecule type" value="Genomic_DNA"/>
</dbReference>
<dbReference type="Proteomes" id="UP000307000">
    <property type="component" value="Chromosome"/>
</dbReference>
<dbReference type="AlphaFoldDB" id="A0A5B7WRE7"/>
<dbReference type="Gene3D" id="2.70.70.10">
    <property type="entry name" value="Glucose Permease (Domain IIA)"/>
    <property type="match status" value="1"/>
</dbReference>
<evidence type="ECO:0000313" key="3">
    <source>
        <dbReference type="Proteomes" id="UP000307000"/>
    </source>
</evidence>
<dbReference type="CDD" id="cd12797">
    <property type="entry name" value="M23_peptidase"/>
    <property type="match status" value="1"/>
</dbReference>
<sequence>MRRRHRPGRGTRLHGGGMKKFRRFRSLAVLPLLAVLLALSPLPPTVPSGTAGEFDQPWHWPLSGDVQVLREFDGPAQTWLPGHRGVDLKAAAGISVLAPQGGVVSYRGFIVDRPVIVLDHGQGFKSSFEPVTSSLRVGDAVREREVIGEVASGAHCDGRCLHWGVRLNGEYIDPALLIEDLRPSILLPLH</sequence>
<protein>
    <submittedName>
        <fullName evidence="2">Peptidase family M23</fullName>
    </submittedName>
</protein>
<dbReference type="PANTHER" id="PTHR21666">
    <property type="entry name" value="PEPTIDASE-RELATED"/>
    <property type="match status" value="1"/>
</dbReference>
<dbReference type="Pfam" id="PF01551">
    <property type="entry name" value="Peptidase_M23"/>
    <property type="match status" value="1"/>
</dbReference>
<feature type="domain" description="M23ase beta-sheet core" evidence="1">
    <location>
        <begin position="82"/>
        <end position="174"/>
    </location>
</feature>
<reference evidence="2 3" key="1">
    <citation type="submission" date="2018-12" db="EMBL/GenBank/DDBJ databases">
        <title>Complete Genome Sequence of Glutamicibacter creatinolyticus strain LGCM259,isolated from an abscess of a 12-year-old mare in Italy.</title>
        <authorList>
            <person name="Santos R.G."/>
            <person name="Silva A.L."/>
            <person name="Seyffert N."/>
            <person name="Castro T.L.P."/>
            <person name="Attili A.R."/>
            <person name="Rifici C."/>
            <person name="Mazzullo G."/>
            <person name="Brenig B."/>
            <person name="Venanzi F."/>
            <person name="Azevedo V."/>
        </authorList>
    </citation>
    <scope>NUCLEOTIDE SEQUENCE [LARGE SCALE GENOMIC DNA]</scope>
    <source>
        <strain evidence="2 3">LGCM 259</strain>
    </source>
</reference>
<dbReference type="InterPro" id="IPR050570">
    <property type="entry name" value="Cell_wall_metabolism_enzyme"/>
</dbReference>
<keyword evidence="3" id="KW-1185">Reference proteome</keyword>
<dbReference type="SUPFAM" id="SSF51261">
    <property type="entry name" value="Duplicated hybrid motif"/>
    <property type="match status" value="1"/>
</dbReference>
<evidence type="ECO:0000259" key="1">
    <source>
        <dbReference type="Pfam" id="PF01551"/>
    </source>
</evidence>
<organism evidence="2 3">
    <name type="scientific">Glutamicibacter creatinolyticus</name>
    <dbReference type="NCBI Taxonomy" id="162496"/>
    <lineage>
        <taxon>Bacteria</taxon>
        <taxon>Bacillati</taxon>
        <taxon>Actinomycetota</taxon>
        <taxon>Actinomycetes</taxon>
        <taxon>Micrococcales</taxon>
        <taxon>Micrococcaceae</taxon>
        <taxon>Glutamicibacter</taxon>
    </lineage>
</organism>
<name>A0A5B7WRE7_9MICC</name>
<gene>
    <name evidence="2" type="ORF">GcLGCM259_0761</name>
</gene>
<dbReference type="GO" id="GO:0004222">
    <property type="term" value="F:metalloendopeptidase activity"/>
    <property type="evidence" value="ECO:0007669"/>
    <property type="project" value="TreeGrafter"/>
</dbReference>